<dbReference type="Gene3D" id="6.20.250.60">
    <property type="match status" value="1"/>
</dbReference>
<dbReference type="GO" id="GO:0031588">
    <property type="term" value="C:nucleotide-activated protein kinase complex"/>
    <property type="evidence" value="ECO:0007669"/>
    <property type="project" value="TreeGrafter"/>
</dbReference>
<feature type="region of interest" description="Disordered" evidence="4">
    <location>
        <begin position="1"/>
        <end position="165"/>
    </location>
</feature>
<dbReference type="FunFam" id="2.60.40.10:FF:000562">
    <property type="entry name" value="Snf1 kinase complex beta-subunit Gal83"/>
    <property type="match status" value="1"/>
</dbReference>
<dbReference type="EMBL" id="GL988047">
    <property type="protein sequence ID" value="EGS17448.1"/>
    <property type="molecule type" value="Genomic_DNA"/>
</dbReference>
<evidence type="ECO:0000256" key="4">
    <source>
        <dbReference type="SAM" id="MobiDB-lite"/>
    </source>
</evidence>
<feature type="region of interest" description="Disordered" evidence="4">
    <location>
        <begin position="343"/>
        <end position="362"/>
    </location>
</feature>
<dbReference type="InterPro" id="IPR050827">
    <property type="entry name" value="CRP1_MDG1_kinase"/>
</dbReference>
<keyword evidence="3" id="KW-0963">Cytoplasm</keyword>
<accession>G0SGV9</accession>
<dbReference type="KEGG" id="cthr:CTHT_0067750"/>
<evidence type="ECO:0000313" key="6">
    <source>
        <dbReference type="EMBL" id="EGS17448.1"/>
    </source>
</evidence>
<name>G0SGV9_CHATD</name>
<dbReference type="Gene3D" id="2.60.40.10">
    <property type="entry name" value="Immunoglobulins"/>
    <property type="match status" value="1"/>
</dbReference>
<dbReference type="OMA" id="YYSASAH"/>
<dbReference type="OrthoDB" id="531008at2759"/>
<dbReference type="PANTHER" id="PTHR10343">
    <property type="entry name" value="5'-AMP-ACTIVATED PROTEIN KINASE , BETA SUBUNIT"/>
    <property type="match status" value="1"/>
</dbReference>
<feature type="compositionally biased region" description="Polar residues" evidence="4">
    <location>
        <begin position="343"/>
        <end position="359"/>
    </location>
</feature>
<dbReference type="InterPro" id="IPR032640">
    <property type="entry name" value="AMPK1_CBM"/>
</dbReference>
<dbReference type="SUPFAM" id="SSF160219">
    <property type="entry name" value="AMPKBI-like"/>
    <property type="match status" value="1"/>
</dbReference>
<dbReference type="HOGENOM" id="CLU_026512_1_0_1"/>
<dbReference type="SUPFAM" id="SSF81296">
    <property type="entry name" value="E set domains"/>
    <property type="match status" value="1"/>
</dbReference>
<dbReference type="GO" id="GO:0007165">
    <property type="term" value="P:signal transduction"/>
    <property type="evidence" value="ECO:0007669"/>
    <property type="project" value="TreeGrafter"/>
</dbReference>
<dbReference type="SMART" id="SM01010">
    <property type="entry name" value="AMPKBI"/>
    <property type="match status" value="1"/>
</dbReference>
<evidence type="ECO:0000256" key="3">
    <source>
        <dbReference type="ARBA" id="ARBA00022490"/>
    </source>
</evidence>
<comment type="subcellular location">
    <subcellularLocation>
        <location evidence="1">Cytoplasm</location>
    </subcellularLocation>
</comment>
<feature type="compositionally biased region" description="Basic and acidic residues" evidence="4">
    <location>
        <begin position="28"/>
        <end position="39"/>
    </location>
</feature>
<feature type="compositionally biased region" description="Low complexity" evidence="4">
    <location>
        <begin position="12"/>
        <end position="27"/>
    </location>
</feature>
<feature type="compositionally biased region" description="Low complexity" evidence="4">
    <location>
        <begin position="85"/>
        <end position="108"/>
    </location>
</feature>
<evidence type="ECO:0000313" key="7">
    <source>
        <dbReference type="Proteomes" id="UP000008066"/>
    </source>
</evidence>
<organism evidence="7">
    <name type="scientific">Chaetomium thermophilum (strain DSM 1495 / CBS 144.50 / IMI 039719)</name>
    <name type="common">Thermochaetoides thermophila</name>
    <dbReference type="NCBI Taxonomy" id="759272"/>
    <lineage>
        <taxon>Eukaryota</taxon>
        <taxon>Fungi</taxon>
        <taxon>Dikarya</taxon>
        <taxon>Ascomycota</taxon>
        <taxon>Pezizomycotina</taxon>
        <taxon>Sordariomycetes</taxon>
        <taxon>Sordariomycetidae</taxon>
        <taxon>Sordariales</taxon>
        <taxon>Chaetomiaceae</taxon>
        <taxon>Thermochaetoides</taxon>
    </lineage>
</organism>
<dbReference type="GO" id="GO:0005737">
    <property type="term" value="C:cytoplasm"/>
    <property type="evidence" value="ECO:0007669"/>
    <property type="project" value="UniProtKB-SubCell"/>
</dbReference>
<dbReference type="AlphaFoldDB" id="G0SGV9"/>
<evidence type="ECO:0000256" key="1">
    <source>
        <dbReference type="ARBA" id="ARBA00004496"/>
    </source>
</evidence>
<dbReference type="GO" id="GO:0005634">
    <property type="term" value="C:nucleus"/>
    <property type="evidence" value="ECO:0007669"/>
    <property type="project" value="TreeGrafter"/>
</dbReference>
<dbReference type="eggNOG" id="KOG1616">
    <property type="taxonomic scope" value="Eukaryota"/>
</dbReference>
<keyword evidence="7" id="KW-1185">Reference proteome</keyword>
<dbReference type="InterPro" id="IPR013783">
    <property type="entry name" value="Ig-like_fold"/>
</dbReference>
<feature type="compositionally biased region" description="Low complexity" evidence="4">
    <location>
        <begin position="57"/>
        <end position="75"/>
    </location>
</feature>
<evidence type="ECO:0000256" key="2">
    <source>
        <dbReference type="ARBA" id="ARBA00010926"/>
    </source>
</evidence>
<dbReference type="GeneID" id="18260813"/>
<dbReference type="InterPro" id="IPR037256">
    <property type="entry name" value="ASC_dom_sf"/>
</dbReference>
<proteinExistence type="inferred from homology"/>
<dbReference type="STRING" id="759272.G0SGV9"/>
<dbReference type="GO" id="GO:0019901">
    <property type="term" value="F:protein kinase binding"/>
    <property type="evidence" value="ECO:0007669"/>
    <property type="project" value="TreeGrafter"/>
</dbReference>
<gene>
    <name evidence="6" type="ORF">CTHT_0067750</name>
</gene>
<dbReference type="Pfam" id="PF16561">
    <property type="entry name" value="AMPK1_CBM"/>
    <property type="match status" value="1"/>
</dbReference>
<comment type="similarity">
    <text evidence="2">Belongs to the 5'-AMP-activated protein kinase beta subunit family.</text>
</comment>
<protein>
    <recommendedName>
        <fullName evidence="5">Association with the SNF1 complex (ASC) domain-containing protein</fullName>
    </recommendedName>
</protein>
<dbReference type="Pfam" id="PF04739">
    <property type="entry name" value="AMPKBI"/>
    <property type="match status" value="1"/>
</dbReference>
<dbReference type="Proteomes" id="UP000008066">
    <property type="component" value="Unassembled WGS sequence"/>
</dbReference>
<sequence>MGNTQSADKNQDAASQPSQEAQQAQQPQHDRPVRRDDKNPFPVQTHRVAAPPEPSLTQAQGTTTSSSAAGQPPASWANPLHHHLPSLSSGGSTPSPVPTASTSSSSSARPIEVHSQHSHSHQQQAEHGAGPGPFHEPAKLVAVPNSHISPSSPRVPRSEDPYEASSVVMPHSSLQDVSYLTRPPRLPLPIEEEVHTPGSPIIAPSDSRPGASLEVEALESTAELERPTSTLSDTSVLEDDNEELMVDKTRPTVPTRLEWRHGGDKVYVTGTIFQWNRKSRLHPVEGRPGVFATTINVIPGTHHIRFLVDGQMCTSPDLPTTVDFANNLVNYIEVNPDDVPAAQTSEQQGAASNQDASSKQAPAQVLLPAPAAEEKKAKVVKEREVPPPEKFARKIPRYLLDLDQPEDSPLYQHAVMATEKLPQPPALPSFLNKPILNASSILKDDNSVLIMPPNHTVLNHLATSSIKNNVLAVSATTRYKSKYVTTIMYKPTTSEGI</sequence>
<feature type="domain" description="Association with the SNF1 complex (ASC)" evidence="5">
    <location>
        <begin position="384"/>
        <end position="492"/>
    </location>
</feature>
<evidence type="ECO:0000259" key="5">
    <source>
        <dbReference type="SMART" id="SM01010"/>
    </source>
</evidence>
<dbReference type="InterPro" id="IPR006828">
    <property type="entry name" value="ASC_dom"/>
</dbReference>
<dbReference type="CDD" id="cd02859">
    <property type="entry name" value="E_set_AMPKbeta_like_N"/>
    <property type="match status" value="1"/>
</dbReference>
<dbReference type="PANTHER" id="PTHR10343:SF84">
    <property type="entry name" value="5'-AMP-ACTIVATED PROTEIN KINASE SUBUNIT BETA-1"/>
    <property type="match status" value="1"/>
</dbReference>
<dbReference type="RefSeq" id="XP_006697066.1">
    <property type="nucleotide sequence ID" value="XM_006697003.1"/>
</dbReference>
<reference evidence="6 7" key="1">
    <citation type="journal article" date="2011" name="Cell">
        <title>Insight into structure and assembly of the nuclear pore complex by utilizing the genome of a eukaryotic thermophile.</title>
        <authorList>
            <person name="Amlacher S."/>
            <person name="Sarges P."/>
            <person name="Flemming D."/>
            <person name="van Noort V."/>
            <person name="Kunze R."/>
            <person name="Devos D.P."/>
            <person name="Arumugam M."/>
            <person name="Bork P."/>
            <person name="Hurt E."/>
        </authorList>
    </citation>
    <scope>NUCLEOTIDE SEQUENCE [LARGE SCALE GENOMIC DNA]</scope>
    <source>
        <strain evidence="7">DSM 1495 / CBS 144.50 / IMI 039719</strain>
    </source>
</reference>
<dbReference type="InterPro" id="IPR014756">
    <property type="entry name" value="Ig_E-set"/>
</dbReference>